<evidence type="ECO:0000313" key="1">
    <source>
        <dbReference type="EMBL" id="NEE16767.1"/>
    </source>
</evidence>
<name>A0A6G3XGG6_9ACTN</name>
<protein>
    <submittedName>
        <fullName evidence="1">TetR/AcrR family transcriptional regulator</fullName>
    </submittedName>
</protein>
<accession>A0A6G3XGG6</accession>
<dbReference type="AlphaFoldDB" id="A0A6G3XGG6"/>
<reference evidence="1" key="1">
    <citation type="submission" date="2020-01" db="EMBL/GenBank/DDBJ databases">
        <title>Insect and environment-associated Actinomycetes.</title>
        <authorList>
            <person name="Currrie C."/>
            <person name="Chevrette M."/>
            <person name="Carlson C."/>
            <person name="Stubbendieck R."/>
            <person name="Wendt-Pienkowski E."/>
        </authorList>
    </citation>
    <scope>NUCLEOTIDE SEQUENCE</scope>
    <source>
        <strain evidence="1">SID7499</strain>
    </source>
</reference>
<feature type="non-terminal residue" evidence="1">
    <location>
        <position position="1"/>
    </location>
</feature>
<proteinExistence type="predicted"/>
<dbReference type="EMBL" id="JAAGMN010006392">
    <property type="protein sequence ID" value="NEE16767.1"/>
    <property type="molecule type" value="Genomic_DNA"/>
</dbReference>
<sequence length="38" mass="3782">GIVNAATTAIENGDDPDAVTELAVRMAVTAITGTLPGR</sequence>
<organism evidence="1">
    <name type="scientific">Streptomyces sp. SID7499</name>
    <dbReference type="NCBI Taxonomy" id="2706086"/>
    <lineage>
        <taxon>Bacteria</taxon>
        <taxon>Bacillati</taxon>
        <taxon>Actinomycetota</taxon>
        <taxon>Actinomycetes</taxon>
        <taxon>Kitasatosporales</taxon>
        <taxon>Streptomycetaceae</taxon>
        <taxon>Streptomyces</taxon>
    </lineage>
</organism>
<comment type="caution">
    <text evidence="1">The sequence shown here is derived from an EMBL/GenBank/DDBJ whole genome shotgun (WGS) entry which is preliminary data.</text>
</comment>
<gene>
    <name evidence="1" type="ORF">G3M58_61175</name>
</gene>